<gene>
    <name evidence="2" type="ORF">B5E41_30130</name>
</gene>
<dbReference type="EMBL" id="MXPU01000040">
    <property type="protein sequence ID" value="OWO89711.1"/>
    <property type="molecule type" value="Genomic_DNA"/>
</dbReference>
<evidence type="ECO:0000313" key="3">
    <source>
        <dbReference type="Proteomes" id="UP000197269"/>
    </source>
</evidence>
<feature type="transmembrane region" description="Helical" evidence="1">
    <location>
        <begin position="64"/>
        <end position="80"/>
    </location>
</feature>
<comment type="caution">
    <text evidence="2">The sequence shown here is derived from an EMBL/GenBank/DDBJ whole genome shotgun (WGS) entry which is preliminary data.</text>
</comment>
<proteinExistence type="predicted"/>
<keyword evidence="1" id="KW-0472">Membrane</keyword>
<accession>A0A246DKV6</accession>
<keyword evidence="1" id="KW-1133">Transmembrane helix</keyword>
<dbReference type="InterPro" id="IPR035437">
    <property type="entry name" value="SNase_OB-fold_sf"/>
</dbReference>
<dbReference type="Gene3D" id="2.40.50.90">
    <property type="match status" value="1"/>
</dbReference>
<name>A0A246DKV6_9HYPH</name>
<evidence type="ECO:0000313" key="2">
    <source>
        <dbReference type="EMBL" id="OWO89711.1"/>
    </source>
</evidence>
<dbReference type="AlphaFoldDB" id="A0A246DKV6"/>
<protein>
    <submittedName>
        <fullName evidence="2">Uncharacterized protein</fullName>
    </submittedName>
</protein>
<keyword evidence="1" id="KW-0812">Transmembrane</keyword>
<reference evidence="2 3" key="1">
    <citation type="submission" date="2017-03" db="EMBL/GenBank/DDBJ databases">
        <title>Genome of strain Rhizobium sp. CNPSo 668.</title>
        <authorList>
            <person name="Ribeiro R."/>
        </authorList>
    </citation>
    <scope>NUCLEOTIDE SEQUENCE [LARGE SCALE GENOMIC DNA]</scope>
    <source>
        <strain evidence="2 3">CNPSo 668</strain>
    </source>
</reference>
<dbReference type="SUPFAM" id="SSF50199">
    <property type="entry name" value="Staphylococcal nuclease"/>
    <property type="match status" value="1"/>
</dbReference>
<evidence type="ECO:0000256" key="1">
    <source>
        <dbReference type="SAM" id="Phobius"/>
    </source>
</evidence>
<sequence length="222" mass="24539">MGAKIERYGTRTRFSEKQLATLRRLTSIKGDADLSLVVSSPPQRPRYRHRPRYRWGLRRSEQKLLIIGAVFIVMMLAAAVKQVEDYVGGWFPGSSTSYSEARNFSVTDGDTIKMDDGTPVRLVGFNTPEKFEPRCDREKQLGVRASMRLVEIVSSGKSTVTKVACSCQPGTEGTRKCNYGRSCGILKVDGRDVGQTLISEGLAVPFICGSRGCPPTPRPWCG</sequence>
<organism evidence="2 3">
    <name type="scientific">Rhizobium esperanzae</name>
    <dbReference type="NCBI Taxonomy" id="1967781"/>
    <lineage>
        <taxon>Bacteria</taxon>
        <taxon>Pseudomonadati</taxon>
        <taxon>Pseudomonadota</taxon>
        <taxon>Alphaproteobacteria</taxon>
        <taxon>Hyphomicrobiales</taxon>
        <taxon>Rhizobiaceae</taxon>
        <taxon>Rhizobium/Agrobacterium group</taxon>
        <taxon>Rhizobium</taxon>
    </lineage>
</organism>
<dbReference type="Proteomes" id="UP000197269">
    <property type="component" value="Unassembled WGS sequence"/>
</dbReference>